<comment type="caution">
    <text evidence="2">The sequence shown here is derived from an EMBL/GenBank/DDBJ whole genome shotgun (WGS) entry which is preliminary data.</text>
</comment>
<feature type="transmembrane region" description="Helical" evidence="1">
    <location>
        <begin position="37"/>
        <end position="56"/>
    </location>
</feature>
<keyword evidence="3" id="KW-1185">Reference proteome</keyword>
<feature type="transmembrane region" description="Helical" evidence="1">
    <location>
        <begin position="145"/>
        <end position="163"/>
    </location>
</feature>
<evidence type="ECO:0000313" key="3">
    <source>
        <dbReference type="Proteomes" id="UP000315133"/>
    </source>
</evidence>
<keyword evidence="1" id="KW-1133">Transmembrane helix</keyword>
<feature type="transmembrane region" description="Helical" evidence="1">
    <location>
        <begin position="105"/>
        <end position="125"/>
    </location>
</feature>
<accession>A0A543KPE5</accession>
<protein>
    <recommendedName>
        <fullName evidence="4">DoxX-like protein</fullName>
    </recommendedName>
</protein>
<evidence type="ECO:0000313" key="2">
    <source>
        <dbReference type="EMBL" id="TQM96932.1"/>
    </source>
</evidence>
<organism evidence="2 3">
    <name type="scientific">Ornithinimicrobium humiphilum</name>
    <dbReference type="NCBI Taxonomy" id="125288"/>
    <lineage>
        <taxon>Bacteria</taxon>
        <taxon>Bacillati</taxon>
        <taxon>Actinomycetota</taxon>
        <taxon>Actinomycetes</taxon>
        <taxon>Micrococcales</taxon>
        <taxon>Ornithinimicrobiaceae</taxon>
        <taxon>Ornithinimicrobium</taxon>
    </lineage>
</organism>
<sequence length="169" mass="17349">MSSTVYRPTASAAGVRAAVHTGLERLTEVLAAHSVDALRVSLGLVFLAFASVKYVAGLSPAEDLAVATVSQLTFGVVTGSSALLLTAVTETVIGLTLLTGRLVRLGLVVMAGAMVGIMSPLVLFPDQMWVDGGPTLVGQYVFKDVVLVAGALVVAAHALGARMRTDAED</sequence>
<evidence type="ECO:0008006" key="4">
    <source>
        <dbReference type="Google" id="ProtNLM"/>
    </source>
</evidence>
<dbReference type="Proteomes" id="UP000315133">
    <property type="component" value="Unassembled WGS sequence"/>
</dbReference>
<keyword evidence="1" id="KW-0812">Transmembrane</keyword>
<keyword evidence="1" id="KW-0472">Membrane</keyword>
<dbReference type="EMBL" id="VFPU01000001">
    <property type="protein sequence ID" value="TQM96932.1"/>
    <property type="molecule type" value="Genomic_DNA"/>
</dbReference>
<feature type="transmembrane region" description="Helical" evidence="1">
    <location>
        <begin position="76"/>
        <end position="98"/>
    </location>
</feature>
<name>A0A543KPE5_9MICO</name>
<dbReference type="RefSeq" id="WP_141818480.1">
    <property type="nucleotide sequence ID" value="NZ_BAAAIL010000004.1"/>
</dbReference>
<proteinExistence type="predicted"/>
<evidence type="ECO:0000256" key="1">
    <source>
        <dbReference type="SAM" id="Phobius"/>
    </source>
</evidence>
<dbReference type="AlphaFoldDB" id="A0A543KPE5"/>
<reference evidence="2 3" key="1">
    <citation type="submission" date="2019-06" db="EMBL/GenBank/DDBJ databases">
        <title>Sequencing the genomes of 1000 actinobacteria strains.</title>
        <authorList>
            <person name="Klenk H.-P."/>
        </authorList>
    </citation>
    <scope>NUCLEOTIDE SEQUENCE [LARGE SCALE GENOMIC DNA]</scope>
    <source>
        <strain evidence="2 3">DSM 12362</strain>
    </source>
</reference>
<gene>
    <name evidence="2" type="ORF">FB476_1826</name>
</gene>
<dbReference type="OrthoDB" id="265224at2"/>